<proteinExistence type="predicted"/>
<dbReference type="EMBL" id="JBHUMK010000010">
    <property type="protein sequence ID" value="MFD2608223.1"/>
    <property type="molecule type" value="Genomic_DNA"/>
</dbReference>
<dbReference type="Gene3D" id="1.10.45.10">
    <property type="entry name" value="Vanillyl-alcohol Oxidase, Chain A, domain 4"/>
    <property type="match status" value="1"/>
</dbReference>
<dbReference type="Proteomes" id="UP001597475">
    <property type="component" value="Unassembled WGS sequence"/>
</dbReference>
<accession>A0ABW5P057</accession>
<gene>
    <name evidence="1" type="ORF">ACFSR9_02055</name>
</gene>
<sequence>MPHTSLPSQGAERLRGYRAAFAGRYGPFGSVDFAQTVPGFREFLAVRDRFDPNRRFVNPHLQRVLGD</sequence>
<dbReference type="RefSeq" id="WP_386842564.1">
    <property type="nucleotide sequence ID" value="NZ_JBHUMK010000010.1"/>
</dbReference>
<organism evidence="1 2">
    <name type="scientific">Deinococcus taklimakanensis</name>
    <dbReference type="NCBI Taxonomy" id="536443"/>
    <lineage>
        <taxon>Bacteria</taxon>
        <taxon>Thermotogati</taxon>
        <taxon>Deinococcota</taxon>
        <taxon>Deinococci</taxon>
        <taxon>Deinococcales</taxon>
        <taxon>Deinococcaceae</taxon>
        <taxon>Deinococcus</taxon>
    </lineage>
</organism>
<reference evidence="2" key="1">
    <citation type="journal article" date="2019" name="Int. J. Syst. Evol. Microbiol.">
        <title>The Global Catalogue of Microorganisms (GCM) 10K type strain sequencing project: providing services to taxonomists for standard genome sequencing and annotation.</title>
        <authorList>
            <consortium name="The Broad Institute Genomics Platform"/>
            <consortium name="The Broad Institute Genome Sequencing Center for Infectious Disease"/>
            <person name="Wu L."/>
            <person name="Ma J."/>
        </authorList>
    </citation>
    <scope>NUCLEOTIDE SEQUENCE [LARGE SCALE GENOMIC DNA]</scope>
    <source>
        <strain evidence="2">KCTC 33842</strain>
    </source>
</reference>
<comment type="caution">
    <text evidence="1">The sequence shown here is derived from an EMBL/GenBank/DDBJ whole genome shotgun (WGS) entry which is preliminary data.</text>
</comment>
<name>A0ABW5P057_9DEIO</name>
<dbReference type="InterPro" id="IPR016171">
    <property type="entry name" value="Vanillyl_alc_oxidase_C-sub2"/>
</dbReference>
<evidence type="ECO:0000313" key="1">
    <source>
        <dbReference type="EMBL" id="MFD2608223.1"/>
    </source>
</evidence>
<protein>
    <recommendedName>
        <fullName evidence="3">D-arabinono-1,4-lactone oxidase C-terminal domain-containing protein</fullName>
    </recommendedName>
</protein>
<evidence type="ECO:0000313" key="2">
    <source>
        <dbReference type="Proteomes" id="UP001597475"/>
    </source>
</evidence>
<evidence type="ECO:0008006" key="3">
    <source>
        <dbReference type="Google" id="ProtNLM"/>
    </source>
</evidence>
<keyword evidence="2" id="KW-1185">Reference proteome</keyword>